<organism evidence="2 3">
    <name type="scientific">Friedmanniomyces endolithicus</name>
    <dbReference type="NCBI Taxonomy" id="329885"/>
    <lineage>
        <taxon>Eukaryota</taxon>
        <taxon>Fungi</taxon>
        <taxon>Dikarya</taxon>
        <taxon>Ascomycota</taxon>
        <taxon>Pezizomycotina</taxon>
        <taxon>Dothideomycetes</taxon>
        <taxon>Dothideomycetidae</taxon>
        <taxon>Mycosphaerellales</taxon>
        <taxon>Teratosphaeriaceae</taxon>
        <taxon>Friedmanniomyces</taxon>
    </lineage>
</organism>
<feature type="region of interest" description="Disordered" evidence="1">
    <location>
        <begin position="707"/>
        <end position="726"/>
    </location>
</feature>
<feature type="region of interest" description="Disordered" evidence="1">
    <location>
        <begin position="747"/>
        <end position="886"/>
    </location>
</feature>
<dbReference type="EMBL" id="JASUXU010000017">
    <property type="protein sequence ID" value="KAK0322170.1"/>
    <property type="molecule type" value="Genomic_DNA"/>
</dbReference>
<evidence type="ECO:0000256" key="1">
    <source>
        <dbReference type="SAM" id="MobiDB-lite"/>
    </source>
</evidence>
<reference evidence="2" key="1">
    <citation type="submission" date="2021-12" db="EMBL/GenBank/DDBJ databases">
        <title>Black yeast isolated from Biological Soil Crust.</title>
        <authorList>
            <person name="Kurbessoian T."/>
        </authorList>
    </citation>
    <scope>NUCLEOTIDE SEQUENCE</scope>
    <source>
        <strain evidence="2">CCFEE 5208</strain>
    </source>
</reference>
<feature type="region of interest" description="Disordered" evidence="1">
    <location>
        <begin position="147"/>
        <end position="175"/>
    </location>
</feature>
<proteinExistence type="predicted"/>
<feature type="region of interest" description="Disordered" evidence="1">
    <location>
        <begin position="675"/>
        <end position="701"/>
    </location>
</feature>
<feature type="compositionally biased region" description="Polar residues" evidence="1">
    <location>
        <begin position="152"/>
        <end position="166"/>
    </location>
</feature>
<protein>
    <submittedName>
        <fullName evidence="2">Uncharacterized protein</fullName>
    </submittedName>
</protein>
<comment type="caution">
    <text evidence="2">The sequence shown here is derived from an EMBL/GenBank/DDBJ whole genome shotgun (WGS) entry which is preliminary data.</text>
</comment>
<accession>A0AAN6JF91</accession>
<dbReference type="Proteomes" id="UP001168146">
    <property type="component" value="Unassembled WGS sequence"/>
</dbReference>
<name>A0AAN6JF91_9PEZI</name>
<feature type="compositionally biased region" description="Basic and acidic residues" evidence="1">
    <location>
        <begin position="680"/>
        <end position="696"/>
    </location>
</feature>
<sequence length="886" mass="95621">MAALNIHGSTGGLSYHNGGGSGEQPLPTGSCGFRDISIGAKAPVCGCRKFWLSNNAYNVRDGAAQMAWCFCGHHACFHDAFSSENRMRQTAMGAPVSPVVTQSPARNQQPVQPSPLKPAGLGIRPGSMVPSQSINTRLWDAMNAFARGQEDGPSSGTTSKLPSTACPSVAGDEQPKEELNRMVLDRSQRMRSMGPPVSIPYGDNNAASADEYSATEVATPSMRGTPDLRPFTAPVFHTGMKSSGASVTRISLAVHDSPGAQGALSRDVDVPRLSTAAEQGPQSAALHETGEMRNLLRSLSHRVECLESLSFNHIPAEEVELMDGRLLDLEQWRADTEQTAHVTESHARTSGKRRRLLPMENESLSSDESFDSTAGAHTEAVVLATLAATSETVPRIDALERRVTDLEQSSLPSFANPWHVQVVVLPWGRALRGIWFSALDATQRSVAESMHASEEWRGSQPAAKLSFKAAASAAWTTESIEAWADDAHGWLSPKACGPSGTVFQRLASRGLVQDVMLTASDARHLLGAISAAFGPIVDTGDDSTASDDQHQALSESFIPLRKERKSSRLRFLSPAEMVTSASWTAGFMDSSVFMKVNDGQRRLYITTPDAYVQTNHDGWSWQTLKLLPLHNASLDEQRAFSTGIAIEACWAYSGNLDQPVSATASFAASQGSHFSLPGRHIPEKSSARETAEDEPRPYTLPFEARPRHHRTVSLPSSNSAAEEQRVLMPKRRVASFETTNSIALHASQLQEGATSKRRRISTSPEAERRGVGLTPRMSREPPSPYTSEHIGEGQSQGNASRNRGMTPFAYATPHSNNNAGLDRMEFSGGDGDTEADTDIAMPHTDDEWQGVGDDQDTALTDQHSAMDESEIDEEGGLQWTASSAAV</sequence>
<feature type="compositionally biased region" description="Polar residues" evidence="1">
    <location>
        <begin position="793"/>
        <end position="803"/>
    </location>
</feature>
<evidence type="ECO:0000313" key="3">
    <source>
        <dbReference type="Proteomes" id="UP001168146"/>
    </source>
</evidence>
<gene>
    <name evidence="2" type="ORF">LTR82_006623</name>
</gene>
<dbReference type="AlphaFoldDB" id="A0AAN6JF91"/>
<evidence type="ECO:0000313" key="2">
    <source>
        <dbReference type="EMBL" id="KAK0322170.1"/>
    </source>
</evidence>